<proteinExistence type="predicted"/>
<dbReference type="AlphaFoldDB" id="A0A319DHB3"/>
<reference evidence="1 2" key="1">
    <citation type="submission" date="2018-02" db="EMBL/GenBank/DDBJ databases">
        <title>The genomes of Aspergillus section Nigri reveals drivers in fungal speciation.</title>
        <authorList>
            <consortium name="DOE Joint Genome Institute"/>
            <person name="Vesth T.C."/>
            <person name="Nybo J."/>
            <person name="Theobald S."/>
            <person name="Brandl J."/>
            <person name="Frisvad J.C."/>
            <person name="Nielsen K.F."/>
            <person name="Lyhne E.K."/>
            <person name="Kogle M.E."/>
            <person name="Kuo A."/>
            <person name="Riley R."/>
            <person name="Clum A."/>
            <person name="Nolan M."/>
            <person name="Lipzen A."/>
            <person name="Salamov A."/>
            <person name="Henrissat B."/>
            <person name="Wiebenga A."/>
            <person name="De vries R.P."/>
            <person name="Grigoriev I.V."/>
            <person name="Mortensen U.H."/>
            <person name="Andersen M.R."/>
            <person name="Baker S.E."/>
        </authorList>
    </citation>
    <scope>NUCLEOTIDE SEQUENCE [LARGE SCALE GENOMIC DNA]</scope>
    <source>
        <strain evidence="1 2">CBS 707.79</strain>
    </source>
</reference>
<protein>
    <submittedName>
        <fullName evidence="1">Uncharacterized protein</fullName>
    </submittedName>
</protein>
<sequence length="51" mass="5595">MARQASKWILHPGHDEGAWVYEGEGEGEAGFLISKYWFSGSEGIPIRVSSA</sequence>
<name>A0A319DHB3_9EURO</name>
<organism evidence="1 2">
    <name type="scientific">Aspergillus ellipticus CBS 707.79</name>
    <dbReference type="NCBI Taxonomy" id="1448320"/>
    <lineage>
        <taxon>Eukaryota</taxon>
        <taxon>Fungi</taxon>
        <taxon>Dikarya</taxon>
        <taxon>Ascomycota</taxon>
        <taxon>Pezizomycotina</taxon>
        <taxon>Eurotiomycetes</taxon>
        <taxon>Eurotiomycetidae</taxon>
        <taxon>Eurotiales</taxon>
        <taxon>Aspergillaceae</taxon>
        <taxon>Aspergillus</taxon>
        <taxon>Aspergillus subgen. Circumdati</taxon>
    </lineage>
</organism>
<accession>A0A319DHB3</accession>
<evidence type="ECO:0000313" key="2">
    <source>
        <dbReference type="Proteomes" id="UP000247810"/>
    </source>
</evidence>
<gene>
    <name evidence="1" type="ORF">BO71DRAFT_427724</name>
</gene>
<dbReference type="VEuPathDB" id="FungiDB:BO71DRAFT_427724"/>
<keyword evidence="2" id="KW-1185">Reference proteome</keyword>
<dbReference type="Proteomes" id="UP000247810">
    <property type="component" value="Unassembled WGS sequence"/>
</dbReference>
<dbReference type="EMBL" id="KZ825833">
    <property type="protein sequence ID" value="PYH96811.1"/>
    <property type="molecule type" value="Genomic_DNA"/>
</dbReference>
<evidence type="ECO:0000313" key="1">
    <source>
        <dbReference type="EMBL" id="PYH96811.1"/>
    </source>
</evidence>